<dbReference type="EMBL" id="MJAT01000012">
    <property type="protein sequence ID" value="OEH85770.1"/>
    <property type="molecule type" value="Genomic_DNA"/>
</dbReference>
<dbReference type="SUPFAM" id="SSF52151">
    <property type="entry name" value="FabD/lysophospholipase-like"/>
    <property type="match status" value="1"/>
</dbReference>
<dbReference type="PANTHER" id="PTHR14226:SF76">
    <property type="entry name" value="NTE FAMILY PROTEIN RSSA"/>
    <property type="match status" value="1"/>
</dbReference>
<keyword evidence="1 4" id="KW-0378">Hydrolase</keyword>
<protein>
    <submittedName>
        <fullName evidence="6">Esterase</fullName>
    </submittedName>
</protein>
<sequence>MSNEQRGESLGKAKIGLALGSGGGRGLAHIGVLNALKEMAVPIHCIAGSSVGSMIAAFYANNMDLHMVARFLATLKKKHWLDLSVPGLGMISGEKFKEIAKLLTHNKNIEDLCIPIAIVATDLEKGERVVFQTGPIYRAVRASCSIPGIFAPECYEGRLLVDGGVIDRVPINAAKDLGADFIIAVDVGPDKNATKIDNMFDVIAQTIDIMEKEILSIRLLDADVILRPQVGHIGIIDFDHVEECIQAGYEEAYKHQEQIMQFVQMEIEGENL</sequence>
<dbReference type="InterPro" id="IPR002641">
    <property type="entry name" value="PNPLA_dom"/>
</dbReference>
<dbReference type="PROSITE" id="PS51635">
    <property type="entry name" value="PNPLA"/>
    <property type="match status" value="1"/>
</dbReference>
<feature type="domain" description="PNPLA" evidence="5">
    <location>
        <begin position="17"/>
        <end position="175"/>
    </location>
</feature>
<dbReference type="STRING" id="1390249.BHU72_03025"/>
<dbReference type="GO" id="GO:0016042">
    <property type="term" value="P:lipid catabolic process"/>
    <property type="evidence" value="ECO:0007669"/>
    <property type="project" value="UniProtKB-UniRule"/>
</dbReference>
<dbReference type="PANTHER" id="PTHR14226">
    <property type="entry name" value="NEUROPATHY TARGET ESTERASE/SWISS CHEESE D.MELANOGASTER"/>
    <property type="match status" value="1"/>
</dbReference>
<feature type="active site" description="Nucleophile" evidence="4">
    <location>
        <position position="50"/>
    </location>
</feature>
<keyword evidence="3 4" id="KW-0443">Lipid metabolism</keyword>
<evidence type="ECO:0000256" key="2">
    <source>
        <dbReference type="ARBA" id="ARBA00022963"/>
    </source>
</evidence>
<keyword evidence="7" id="KW-1185">Reference proteome</keyword>
<accession>A0A1E5L6J5</accession>
<dbReference type="CDD" id="cd07205">
    <property type="entry name" value="Pat_PNPLA6_PNPLA7_NTE1_like"/>
    <property type="match status" value="1"/>
</dbReference>
<evidence type="ECO:0000256" key="3">
    <source>
        <dbReference type="ARBA" id="ARBA00023098"/>
    </source>
</evidence>
<evidence type="ECO:0000313" key="6">
    <source>
        <dbReference type="EMBL" id="OEH85770.1"/>
    </source>
</evidence>
<dbReference type="Proteomes" id="UP000095255">
    <property type="component" value="Unassembled WGS sequence"/>
</dbReference>
<feature type="short sequence motif" description="DGA/G" evidence="4">
    <location>
        <begin position="162"/>
        <end position="164"/>
    </location>
</feature>
<feature type="short sequence motif" description="GXSXG" evidence="4">
    <location>
        <begin position="48"/>
        <end position="52"/>
    </location>
</feature>
<evidence type="ECO:0000256" key="1">
    <source>
        <dbReference type="ARBA" id="ARBA00022801"/>
    </source>
</evidence>
<evidence type="ECO:0000259" key="5">
    <source>
        <dbReference type="PROSITE" id="PS51635"/>
    </source>
</evidence>
<evidence type="ECO:0000313" key="7">
    <source>
        <dbReference type="Proteomes" id="UP000095255"/>
    </source>
</evidence>
<proteinExistence type="predicted"/>
<evidence type="ECO:0000256" key="4">
    <source>
        <dbReference type="PROSITE-ProRule" id="PRU01161"/>
    </source>
</evidence>
<dbReference type="GO" id="GO:0016787">
    <property type="term" value="F:hydrolase activity"/>
    <property type="evidence" value="ECO:0007669"/>
    <property type="project" value="UniProtKB-UniRule"/>
</dbReference>
<keyword evidence="2 4" id="KW-0442">Lipid degradation</keyword>
<dbReference type="Gene3D" id="3.40.1090.10">
    <property type="entry name" value="Cytosolic phospholipase A2 catalytic domain"/>
    <property type="match status" value="1"/>
</dbReference>
<name>A0A1E5L6J5_9FIRM</name>
<dbReference type="InterPro" id="IPR050301">
    <property type="entry name" value="NTE"/>
</dbReference>
<organism evidence="6 7">
    <name type="scientific">Desulfuribacillus stibiiarsenatis</name>
    <dbReference type="NCBI Taxonomy" id="1390249"/>
    <lineage>
        <taxon>Bacteria</taxon>
        <taxon>Bacillati</taxon>
        <taxon>Bacillota</taxon>
        <taxon>Desulfuribacillia</taxon>
        <taxon>Desulfuribacillales</taxon>
        <taxon>Desulfuribacillaceae</taxon>
        <taxon>Desulfuribacillus</taxon>
    </lineage>
</organism>
<dbReference type="OrthoDB" id="9770965at2"/>
<dbReference type="AlphaFoldDB" id="A0A1E5L6J5"/>
<feature type="active site" description="Proton acceptor" evidence="4">
    <location>
        <position position="162"/>
    </location>
</feature>
<gene>
    <name evidence="6" type="ORF">BHU72_03025</name>
</gene>
<reference evidence="6 7" key="1">
    <citation type="submission" date="2016-09" db="EMBL/GenBank/DDBJ databases">
        <title>Desulfuribacillus arsenicus sp. nov., an obligately anaerobic, dissimilatory arsenic- and antimonate-reducing bacterium isolated from anoxic sediments.</title>
        <authorList>
            <person name="Abin C.A."/>
            <person name="Hollibaugh J.T."/>
        </authorList>
    </citation>
    <scope>NUCLEOTIDE SEQUENCE [LARGE SCALE GENOMIC DNA]</scope>
    <source>
        <strain evidence="6 7">MLFW-2</strain>
    </source>
</reference>
<dbReference type="InterPro" id="IPR016035">
    <property type="entry name" value="Acyl_Trfase/lysoPLipase"/>
</dbReference>
<dbReference type="Pfam" id="PF01734">
    <property type="entry name" value="Patatin"/>
    <property type="match status" value="1"/>
</dbReference>
<comment type="caution">
    <text evidence="6">The sequence shown here is derived from an EMBL/GenBank/DDBJ whole genome shotgun (WGS) entry which is preliminary data.</text>
</comment>
<dbReference type="RefSeq" id="WP_069701853.1">
    <property type="nucleotide sequence ID" value="NZ_MJAT01000012.1"/>
</dbReference>
<comment type="caution">
    <text evidence="4">Lacks conserved residue(s) required for the propagation of feature annotation.</text>
</comment>